<dbReference type="GO" id="GO:0043138">
    <property type="term" value="F:3'-5' DNA helicase activity"/>
    <property type="evidence" value="ECO:0007669"/>
    <property type="project" value="UniProtKB-UniRule"/>
</dbReference>
<evidence type="ECO:0000256" key="12">
    <source>
        <dbReference type="ARBA" id="ARBA00048988"/>
    </source>
</evidence>
<comment type="catalytic activity">
    <reaction evidence="11 13">
        <text>Couples ATP hydrolysis with the unwinding of duplex DNA by translocating in the 3'-5' direction.</text>
        <dbReference type="EC" id="5.6.2.4"/>
    </reaction>
</comment>
<evidence type="ECO:0000256" key="7">
    <source>
        <dbReference type="ARBA" id="ARBA00022840"/>
    </source>
</evidence>
<keyword evidence="3 13" id="KW-0227">DNA damage</keyword>
<dbReference type="Pfam" id="PF13361">
    <property type="entry name" value="UvrD_C"/>
    <property type="match status" value="1"/>
</dbReference>
<feature type="domain" description="UvrD-like helicase C-terminal" evidence="16">
    <location>
        <begin position="522"/>
        <end position="822"/>
    </location>
</feature>
<dbReference type="InterPro" id="IPR038726">
    <property type="entry name" value="PDDEXK_AddAB-type"/>
</dbReference>
<evidence type="ECO:0000256" key="1">
    <source>
        <dbReference type="ARBA" id="ARBA00022722"/>
    </source>
</evidence>
<dbReference type="SUPFAM" id="SSF52540">
    <property type="entry name" value="P-loop containing nucleoside triphosphate hydrolases"/>
    <property type="match status" value="1"/>
</dbReference>
<evidence type="ECO:0000259" key="16">
    <source>
        <dbReference type="PROSITE" id="PS51217"/>
    </source>
</evidence>
<dbReference type="Proteomes" id="UP000247416">
    <property type="component" value="Unassembled WGS sequence"/>
</dbReference>
<keyword evidence="8 13" id="KW-0238">DNA-binding</keyword>
<dbReference type="GO" id="GO:0005829">
    <property type="term" value="C:cytosol"/>
    <property type="evidence" value="ECO:0007669"/>
    <property type="project" value="TreeGrafter"/>
</dbReference>
<keyword evidence="5 13" id="KW-0347">Helicase</keyword>
<dbReference type="OrthoDB" id="9810135at2"/>
<keyword evidence="4 13" id="KW-0378">Hydrolase</keyword>
<dbReference type="Pfam" id="PF00580">
    <property type="entry name" value="UvrD-helicase"/>
    <property type="match status" value="1"/>
</dbReference>
<dbReference type="GO" id="GO:0003690">
    <property type="term" value="F:double-stranded DNA binding"/>
    <property type="evidence" value="ECO:0007669"/>
    <property type="project" value="UniProtKB-UniRule"/>
</dbReference>
<dbReference type="InterPro" id="IPR011604">
    <property type="entry name" value="PDDEXK-like_dom_sf"/>
</dbReference>
<dbReference type="EC" id="3.1.-.-" evidence="13"/>
<dbReference type="RefSeq" id="WP_107932728.1">
    <property type="nucleotide sequence ID" value="NZ_PYWJ01000003.1"/>
</dbReference>
<keyword evidence="1 13" id="KW-0540">Nuclease</keyword>
<dbReference type="PROSITE" id="PS51198">
    <property type="entry name" value="UVRD_HELICASE_ATP_BIND"/>
    <property type="match status" value="1"/>
</dbReference>
<feature type="domain" description="UvrD-like helicase ATP-binding" evidence="15">
    <location>
        <begin position="12"/>
        <end position="489"/>
    </location>
</feature>
<dbReference type="GO" id="GO:0008408">
    <property type="term" value="F:3'-5' exonuclease activity"/>
    <property type="evidence" value="ECO:0007669"/>
    <property type="project" value="UniProtKB-UniRule"/>
</dbReference>
<proteinExistence type="inferred from homology"/>
<dbReference type="AlphaFoldDB" id="A0A318TXD1"/>
<dbReference type="InterPro" id="IPR000212">
    <property type="entry name" value="DNA_helicase_UvrD/REP"/>
</dbReference>
<evidence type="ECO:0000256" key="9">
    <source>
        <dbReference type="ARBA" id="ARBA00023204"/>
    </source>
</evidence>
<comment type="caution">
    <text evidence="17">The sequence shown here is derived from an EMBL/GenBank/DDBJ whole genome shotgun (WGS) entry which is preliminary data.</text>
</comment>
<name>A0A318TXD1_9BACL</name>
<accession>A0A318TXD1</accession>
<dbReference type="EC" id="5.6.2.4" evidence="13"/>
<dbReference type="GO" id="GO:0005524">
    <property type="term" value="F:ATP binding"/>
    <property type="evidence" value="ECO:0007669"/>
    <property type="project" value="UniProtKB-UniRule"/>
</dbReference>
<keyword evidence="2 13" id="KW-0547">Nucleotide-binding</keyword>
<dbReference type="EMBL" id="QJTJ01000004">
    <property type="protein sequence ID" value="PYF07668.1"/>
    <property type="molecule type" value="Genomic_DNA"/>
</dbReference>
<dbReference type="PANTHER" id="PTHR11070">
    <property type="entry name" value="UVRD / RECB / PCRA DNA HELICASE FAMILY MEMBER"/>
    <property type="match status" value="1"/>
</dbReference>
<dbReference type="Gene3D" id="3.40.50.300">
    <property type="entry name" value="P-loop containing nucleotide triphosphate hydrolases"/>
    <property type="match status" value="4"/>
</dbReference>
<gene>
    <name evidence="13" type="primary">addA</name>
    <name evidence="17" type="ORF">BJ095_104176</name>
</gene>
<reference evidence="17 18" key="1">
    <citation type="submission" date="2018-06" db="EMBL/GenBank/DDBJ databases">
        <title>Genomic Encyclopedia of Archaeal and Bacterial Type Strains, Phase II (KMG-II): from individual species to whole genera.</title>
        <authorList>
            <person name="Goeker M."/>
        </authorList>
    </citation>
    <scope>NUCLEOTIDE SEQUENCE [LARGE SCALE GENOMIC DNA]</scope>
    <source>
        <strain evidence="17 18">KACC 16626</strain>
    </source>
</reference>
<comment type="catalytic activity">
    <reaction evidence="12 13">
        <text>ATP + H2O = ADP + phosphate + H(+)</text>
        <dbReference type="Rhea" id="RHEA:13065"/>
        <dbReference type="ChEBI" id="CHEBI:15377"/>
        <dbReference type="ChEBI" id="CHEBI:15378"/>
        <dbReference type="ChEBI" id="CHEBI:30616"/>
        <dbReference type="ChEBI" id="CHEBI:43474"/>
        <dbReference type="ChEBI" id="CHEBI:456216"/>
        <dbReference type="EC" id="5.6.2.4"/>
    </reaction>
</comment>
<dbReference type="HAMAP" id="MF_01451">
    <property type="entry name" value="AddA"/>
    <property type="match status" value="1"/>
</dbReference>
<keyword evidence="18" id="KW-1185">Reference proteome</keyword>
<evidence type="ECO:0000256" key="6">
    <source>
        <dbReference type="ARBA" id="ARBA00022839"/>
    </source>
</evidence>
<evidence type="ECO:0000313" key="17">
    <source>
        <dbReference type="EMBL" id="PYF07668.1"/>
    </source>
</evidence>
<dbReference type="GO" id="GO:0033202">
    <property type="term" value="C:DNA helicase complex"/>
    <property type="evidence" value="ECO:0007669"/>
    <property type="project" value="TreeGrafter"/>
</dbReference>
<dbReference type="InterPro" id="IPR014016">
    <property type="entry name" value="UvrD-like_ATP-bd"/>
</dbReference>
<keyword evidence="10 13" id="KW-0413">Isomerase</keyword>
<dbReference type="GO" id="GO:0000724">
    <property type="term" value="P:double-strand break repair via homologous recombination"/>
    <property type="evidence" value="ECO:0007669"/>
    <property type="project" value="UniProtKB-UniRule"/>
</dbReference>
<dbReference type="Pfam" id="PF12705">
    <property type="entry name" value="PDDEXK_1"/>
    <property type="match status" value="1"/>
</dbReference>
<dbReference type="InterPro" id="IPR014152">
    <property type="entry name" value="AddA"/>
</dbReference>
<dbReference type="GO" id="GO:0016887">
    <property type="term" value="F:ATP hydrolysis activity"/>
    <property type="evidence" value="ECO:0007669"/>
    <property type="project" value="RHEA"/>
</dbReference>
<dbReference type="PANTHER" id="PTHR11070:SF48">
    <property type="entry name" value="ATP-DEPENDENT HELICASE_NUCLEASE SUBUNIT A"/>
    <property type="match status" value="1"/>
</dbReference>
<feature type="binding site" evidence="14">
    <location>
        <begin position="33"/>
        <end position="40"/>
    </location>
    <ligand>
        <name>ATP</name>
        <dbReference type="ChEBI" id="CHEBI:30616"/>
    </ligand>
</feature>
<evidence type="ECO:0000256" key="10">
    <source>
        <dbReference type="ARBA" id="ARBA00023235"/>
    </source>
</evidence>
<evidence type="ECO:0000256" key="4">
    <source>
        <dbReference type="ARBA" id="ARBA00022801"/>
    </source>
</evidence>
<keyword evidence="7 13" id="KW-0067">ATP-binding</keyword>
<comment type="subunit">
    <text evidence="13">Heterodimer of AddA and AddB/RexB.</text>
</comment>
<evidence type="ECO:0000256" key="2">
    <source>
        <dbReference type="ARBA" id="ARBA00022741"/>
    </source>
</evidence>
<dbReference type="InterPro" id="IPR014017">
    <property type="entry name" value="DNA_helicase_UvrD-like_C"/>
</dbReference>
<protein>
    <recommendedName>
        <fullName evidence="13">ATP-dependent helicase/nuclease subunit A</fullName>
        <ecNumber evidence="13">3.1.-.-</ecNumber>
        <ecNumber evidence="13">5.6.2.4</ecNumber>
    </recommendedName>
    <alternativeName>
        <fullName evidence="13">ATP-dependent helicase/nuclease AddA</fullName>
    </alternativeName>
    <alternativeName>
        <fullName evidence="13">DNA 3'-5' helicase AddA</fullName>
    </alternativeName>
</protein>
<dbReference type="SUPFAM" id="SSF52980">
    <property type="entry name" value="Restriction endonuclease-like"/>
    <property type="match status" value="1"/>
</dbReference>
<evidence type="ECO:0000259" key="15">
    <source>
        <dbReference type="PROSITE" id="PS51198"/>
    </source>
</evidence>
<dbReference type="InterPro" id="IPR027417">
    <property type="entry name" value="P-loop_NTPase"/>
</dbReference>
<dbReference type="Gene3D" id="3.90.320.10">
    <property type="match status" value="1"/>
</dbReference>
<dbReference type="InterPro" id="IPR011335">
    <property type="entry name" value="Restrct_endonuc-II-like"/>
</dbReference>
<evidence type="ECO:0000256" key="8">
    <source>
        <dbReference type="ARBA" id="ARBA00023125"/>
    </source>
</evidence>
<dbReference type="NCBIfam" id="TIGR02785">
    <property type="entry name" value="addA_Gpos"/>
    <property type="match status" value="1"/>
</dbReference>
<comment type="cofactor">
    <cofactor evidence="13">
        <name>Mg(2+)</name>
        <dbReference type="ChEBI" id="CHEBI:18420"/>
    </cofactor>
</comment>
<sequence length="1241" mass="142587">MGLSIPEKKLDVTWTDEQWKAIWATGQDTLVSAAAGSGKTAVLINRMIEKVISNENPIDVDELLVVTFTNASAAEMRHRMAEALEKEIAKDPRNQHLRRQLSLVNKAQISTLHSFCLAIVRQYAYLIEIDPGFRIANEGESALLRDDVLAEVLEEAYDQDDEAKVNAVYRLVDSFTSDRDDQAIETLINKLYETSRVHPEPTKWLRSLSGQYDLPENITIDELAFIEPLKNSIRFSLEEALAHIEEMRQYSLKPDGPAGYGETAMLDTAIIEEAKRIITHHTWQEAYDFFNTLKWPGIARIPKDSCDPDLKAMGQKKRDQAKKIVNQLKEAFFLRKPERLLQEIRLMAPIIDTLVELTESFSDKFKAAKLQRGLVDFSDLEHYALEILTVEENGKLQPSPVALDFKDKFKEVLVDEYQDTNMLQETILQLVKSGSEFDGNLFMVGDVKQSIYRFRLAEPMLFLNKYTQFEEEPVSNGLKIDLNANFRSRKEVLHGTNFVFEQIMGETVGEIHYDEKAGLKPGAPYNEVEMPIELAIIYEENPDDSLEEADEDLAPDIAMEEELQKSQAEARFIIKRIRELIDSGATVYDAKQKDPEKRVRPMQYSDIVILMRSMTWSNDLVEEFKSAGIPLYAESSKGYFEALEVMVMLNVLQVVDNPYQDIPLASILRAPFVGCTENELAKIRLVNRKAPYYDAVKQFVEEEHTGLDTNTAEKLQRFLTQLEHWRNLARRGSLSDLIWKIYIDTNYYEMVGAMTNGKQRQANLRTLHDRALMYEKTSFRGLFRFLRFIDRMRSRGDDLGVAKSIGEKDDVVRLVTIHSSKGLEYPVVFVAGLGRSFNQMDFNNSYLFDQQFGLAVKAIDPDDRIMYTSLPFLAMKEKKILELKAEEMRVLYVAMTRAKERLILVGTVKDWEKVNAKWAEVQHLPTEVMLPEYLRARAKNYLDWIGPAVARHECFIALSQEEYKPVENSSKWVVTPISNTSFMSALHFEAEGKSTEEAAQEVDQALLAKMQLQYNTPYAHASAVSKKSKTSVSEIKRIESLQREEEPETQIMHLKSVTAKKRPLFLQEKKLSATEIGTVVHTVMQHIPQEGFSTIDEIVAYLNVLVKRNLLTEDEIQVVDPEKVYQFFLSNIGQRFTRAKQLHREVPFTLSIEDEEGDSQIIQGIIDCLIEDEDGKWILLDYKTDKILPQFSEEPYLTNEMKKRYGVQLRIYTEAIESILQVKVDEKILYLYNAEAEIRLD</sequence>
<evidence type="ECO:0000313" key="18">
    <source>
        <dbReference type="Proteomes" id="UP000247416"/>
    </source>
</evidence>
<keyword evidence="9 13" id="KW-0234">DNA repair</keyword>
<evidence type="ECO:0000256" key="13">
    <source>
        <dbReference type="HAMAP-Rule" id="MF_01451"/>
    </source>
</evidence>
<comment type="similarity">
    <text evidence="13">Belongs to the helicase family. AddA subfamily.</text>
</comment>
<dbReference type="FunFam" id="3.40.50.300:FF:001236">
    <property type="entry name" value="ATP-dependent helicase/nuclease subunit A"/>
    <property type="match status" value="1"/>
</dbReference>
<evidence type="ECO:0000256" key="5">
    <source>
        <dbReference type="ARBA" id="ARBA00022806"/>
    </source>
</evidence>
<evidence type="ECO:0000256" key="3">
    <source>
        <dbReference type="ARBA" id="ARBA00022763"/>
    </source>
</evidence>
<dbReference type="PROSITE" id="PS51217">
    <property type="entry name" value="UVRD_HELICASE_CTER"/>
    <property type="match status" value="1"/>
</dbReference>
<comment type="function">
    <text evidence="13">The heterodimer acts as both an ATP-dependent DNA helicase and an ATP-dependent, dual-direction single-stranded exonuclease. Recognizes the chi site generating a DNA molecule suitable for the initiation of homologous recombination. The AddA nuclease domain is required for chi fragment generation; this subunit has the helicase and 3' -&gt; 5' nuclease activities.</text>
</comment>
<keyword evidence="6 13" id="KW-0269">Exonuclease</keyword>
<evidence type="ECO:0000256" key="11">
    <source>
        <dbReference type="ARBA" id="ARBA00034617"/>
    </source>
</evidence>
<organism evidence="17 18">
    <name type="scientific">Ureibacillus chungkukjangi</name>
    <dbReference type="NCBI Taxonomy" id="1202712"/>
    <lineage>
        <taxon>Bacteria</taxon>
        <taxon>Bacillati</taxon>
        <taxon>Bacillota</taxon>
        <taxon>Bacilli</taxon>
        <taxon>Bacillales</taxon>
        <taxon>Caryophanaceae</taxon>
        <taxon>Ureibacillus</taxon>
    </lineage>
</organism>
<evidence type="ECO:0000256" key="14">
    <source>
        <dbReference type="PROSITE-ProRule" id="PRU00560"/>
    </source>
</evidence>